<keyword evidence="4 8" id="KW-0812">Transmembrane</keyword>
<dbReference type="InterPro" id="IPR003362">
    <property type="entry name" value="Bact_transf"/>
</dbReference>
<evidence type="ECO:0000313" key="10">
    <source>
        <dbReference type="EMBL" id="PYZ92553.1"/>
    </source>
</evidence>
<feature type="domain" description="Bacterial sugar transferase" evidence="9">
    <location>
        <begin position="252"/>
        <end position="433"/>
    </location>
</feature>
<gene>
    <name evidence="10" type="ORF">CR194_12855</name>
</gene>
<feature type="transmembrane region" description="Helical" evidence="8">
    <location>
        <begin position="254"/>
        <end position="278"/>
    </location>
</feature>
<feature type="transmembrane region" description="Helical" evidence="8">
    <location>
        <begin position="105"/>
        <end position="128"/>
    </location>
</feature>
<dbReference type="InterPro" id="IPR017475">
    <property type="entry name" value="EPS_sugar_tfrase"/>
</dbReference>
<keyword evidence="3 10" id="KW-0808">Transferase</keyword>
<evidence type="ECO:0000256" key="2">
    <source>
        <dbReference type="ARBA" id="ARBA00006464"/>
    </source>
</evidence>
<dbReference type="PANTHER" id="PTHR30576:SF0">
    <property type="entry name" value="UNDECAPRENYL-PHOSPHATE N-ACETYLGALACTOSAMINYL 1-PHOSPHATE TRANSFERASE-RELATED"/>
    <property type="match status" value="1"/>
</dbReference>
<name>A0A323TIR4_9BACI</name>
<dbReference type="RefSeq" id="WP_110610104.1">
    <property type="nucleotide sequence ID" value="NZ_PDOD01000003.1"/>
</dbReference>
<comment type="similarity">
    <text evidence="2">Belongs to the bacterial sugar transferase family.</text>
</comment>
<dbReference type="EMBL" id="PDOD01000003">
    <property type="protein sequence ID" value="PYZ92553.1"/>
    <property type="molecule type" value="Genomic_DNA"/>
</dbReference>
<dbReference type="Pfam" id="PF02397">
    <property type="entry name" value="Bac_transf"/>
    <property type="match status" value="1"/>
</dbReference>
<dbReference type="NCBIfam" id="TIGR03025">
    <property type="entry name" value="EPS_sugtrans"/>
    <property type="match status" value="1"/>
</dbReference>
<feature type="transmembrane region" description="Helical" evidence="8">
    <location>
        <begin position="12"/>
        <end position="32"/>
    </location>
</feature>
<evidence type="ECO:0000259" key="9">
    <source>
        <dbReference type="Pfam" id="PF02397"/>
    </source>
</evidence>
<sequence length="473" mass="54362">MTNMDESRNHKFILILGDLLCILIAYVSAFYIRYLDFPGRNWDAFIALLPWILLIGLFFISVYELYSLDRKHTISDIVRKIMVAVALMTFLTMAASYLFREFAMPRSVVLIATVFMVILMVAFKVLYLKLTRGNTVGKVLLIGNESNTAKLINKVRHPMLKGTEVRHIQEHTAIEKIDFLLEESDYVVLCTDISKEKKSQVIYHAMERNKVVYVIPTLYELLLQRATISPLEDTLVMGVKPFGLTWDKVFVKRVFDFVASFVLLVLISPVLAFVATIVKLEDPKGKVIYSQERLGKFDRPFTIYKFRSMITGAEKATGPVLASSDDNRITKVGKFIRSTRLDELPQLFNVLKGDMSLVGPRPEREFFIKELAQKYYHYGYRNRVQPGITGYAQVMGKYSTEVEDKLRFDLYYIRNYSLWLDIIILLKTCLVVFDKTKSEGAEEHSPSLESDMETASTVEKDKDNSSKKKTINV</sequence>
<comment type="subcellular location">
    <subcellularLocation>
        <location evidence="1">Membrane</location>
        <topology evidence="1">Multi-pass membrane protein</topology>
    </subcellularLocation>
</comment>
<protein>
    <submittedName>
        <fullName evidence="10">Polyprenyl glycosylphosphotransferase</fullName>
    </submittedName>
</protein>
<organism evidence="10 11">
    <name type="scientific">Salipaludibacillus keqinensis</name>
    <dbReference type="NCBI Taxonomy" id="2045207"/>
    <lineage>
        <taxon>Bacteria</taxon>
        <taxon>Bacillati</taxon>
        <taxon>Bacillota</taxon>
        <taxon>Bacilli</taxon>
        <taxon>Bacillales</taxon>
        <taxon>Bacillaceae</taxon>
    </lineage>
</organism>
<evidence type="ECO:0000256" key="1">
    <source>
        <dbReference type="ARBA" id="ARBA00004141"/>
    </source>
</evidence>
<evidence type="ECO:0000256" key="3">
    <source>
        <dbReference type="ARBA" id="ARBA00022679"/>
    </source>
</evidence>
<keyword evidence="11" id="KW-1185">Reference proteome</keyword>
<dbReference type="AlphaFoldDB" id="A0A323TIR4"/>
<evidence type="ECO:0000256" key="7">
    <source>
        <dbReference type="SAM" id="MobiDB-lite"/>
    </source>
</evidence>
<dbReference type="GO" id="GO:0016020">
    <property type="term" value="C:membrane"/>
    <property type="evidence" value="ECO:0007669"/>
    <property type="project" value="UniProtKB-SubCell"/>
</dbReference>
<keyword evidence="5 8" id="KW-1133">Transmembrane helix</keyword>
<comment type="caution">
    <text evidence="10">The sequence shown here is derived from an EMBL/GenBank/DDBJ whole genome shotgun (WGS) entry which is preliminary data.</text>
</comment>
<feature type="transmembrane region" description="Helical" evidence="8">
    <location>
        <begin position="78"/>
        <end position="99"/>
    </location>
</feature>
<dbReference type="OrthoDB" id="9808602at2"/>
<proteinExistence type="inferred from homology"/>
<evidence type="ECO:0000256" key="8">
    <source>
        <dbReference type="SAM" id="Phobius"/>
    </source>
</evidence>
<evidence type="ECO:0000256" key="6">
    <source>
        <dbReference type="ARBA" id="ARBA00023136"/>
    </source>
</evidence>
<feature type="transmembrane region" description="Helical" evidence="8">
    <location>
        <begin position="44"/>
        <end position="66"/>
    </location>
</feature>
<evidence type="ECO:0000256" key="4">
    <source>
        <dbReference type="ARBA" id="ARBA00022692"/>
    </source>
</evidence>
<feature type="region of interest" description="Disordered" evidence="7">
    <location>
        <begin position="438"/>
        <end position="473"/>
    </location>
</feature>
<reference evidence="10 11" key="1">
    <citation type="submission" date="2017-10" db="EMBL/GenBank/DDBJ databases">
        <title>Bacillus sp. nov., a halophilic bacterium isolated from a Keqin Lake.</title>
        <authorList>
            <person name="Wang H."/>
        </authorList>
    </citation>
    <scope>NUCLEOTIDE SEQUENCE [LARGE SCALE GENOMIC DNA]</scope>
    <source>
        <strain evidence="10 11">KQ-12</strain>
    </source>
</reference>
<evidence type="ECO:0000313" key="11">
    <source>
        <dbReference type="Proteomes" id="UP000248214"/>
    </source>
</evidence>
<keyword evidence="6 8" id="KW-0472">Membrane</keyword>
<dbReference type="Proteomes" id="UP000248214">
    <property type="component" value="Unassembled WGS sequence"/>
</dbReference>
<evidence type="ECO:0000256" key="5">
    <source>
        <dbReference type="ARBA" id="ARBA00022989"/>
    </source>
</evidence>
<dbReference type="GO" id="GO:0016780">
    <property type="term" value="F:phosphotransferase activity, for other substituted phosphate groups"/>
    <property type="evidence" value="ECO:0007669"/>
    <property type="project" value="TreeGrafter"/>
</dbReference>
<dbReference type="PANTHER" id="PTHR30576">
    <property type="entry name" value="COLANIC BIOSYNTHESIS UDP-GLUCOSE LIPID CARRIER TRANSFERASE"/>
    <property type="match status" value="1"/>
</dbReference>
<accession>A0A323TIR4</accession>